<reference evidence="3" key="2">
    <citation type="submission" date="2020-12" db="EMBL/GenBank/DDBJ databases">
        <authorList>
            <person name="Kanost M."/>
        </authorList>
    </citation>
    <scope>NUCLEOTIDE SEQUENCE</scope>
</reference>
<feature type="signal peptide" evidence="2">
    <location>
        <begin position="1"/>
        <end position="21"/>
    </location>
</feature>
<reference evidence="3" key="1">
    <citation type="journal article" date="2016" name="Insect Biochem. Mol. Biol.">
        <title>Multifaceted biological insights from a draft genome sequence of the tobacco hornworm moth, Manduca sexta.</title>
        <authorList>
            <person name="Kanost M.R."/>
            <person name="Arrese E.L."/>
            <person name="Cao X."/>
            <person name="Chen Y.R."/>
            <person name="Chellapilla S."/>
            <person name="Goldsmith M.R."/>
            <person name="Grosse-Wilde E."/>
            <person name="Heckel D.G."/>
            <person name="Herndon N."/>
            <person name="Jiang H."/>
            <person name="Papanicolaou A."/>
            <person name="Qu J."/>
            <person name="Soulages J.L."/>
            <person name="Vogel H."/>
            <person name="Walters J."/>
            <person name="Waterhouse R.M."/>
            <person name="Ahn S.J."/>
            <person name="Almeida F.C."/>
            <person name="An C."/>
            <person name="Aqrawi P."/>
            <person name="Bretschneider A."/>
            <person name="Bryant W.B."/>
            <person name="Bucks S."/>
            <person name="Chao H."/>
            <person name="Chevignon G."/>
            <person name="Christen J.M."/>
            <person name="Clarke D.F."/>
            <person name="Dittmer N.T."/>
            <person name="Ferguson L.C.F."/>
            <person name="Garavelou S."/>
            <person name="Gordon K.H.J."/>
            <person name="Gunaratna R.T."/>
            <person name="Han Y."/>
            <person name="Hauser F."/>
            <person name="He Y."/>
            <person name="Heidel-Fischer H."/>
            <person name="Hirsh A."/>
            <person name="Hu Y."/>
            <person name="Jiang H."/>
            <person name="Kalra D."/>
            <person name="Klinner C."/>
            <person name="Konig C."/>
            <person name="Kovar C."/>
            <person name="Kroll A.R."/>
            <person name="Kuwar S.S."/>
            <person name="Lee S.L."/>
            <person name="Lehman R."/>
            <person name="Li K."/>
            <person name="Li Z."/>
            <person name="Liang H."/>
            <person name="Lovelace S."/>
            <person name="Lu Z."/>
            <person name="Mansfield J.H."/>
            <person name="McCulloch K.J."/>
            <person name="Mathew T."/>
            <person name="Morton B."/>
            <person name="Muzny D.M."/>
            <person name="Neunemann D."/>
            <person name="Ongeri F."/>
            <person name="Pauchet Y."/>
            <person name="Pu L.L."/>
            <person name="Pyrousis I."/>
            <person name="Rao X.J."/>
            <person name="Redding A."/>
            <person name="Roesel C."/>
            <person name="Sanchez-Gracia A."/>
            <person name="Schaack S."/>
            <person name="Shukla A."/>
            <person name="Tetreau G."/>
            <person name="Wang Y."/>
            <person name="Xiong G.H."/>
            <person name="Traut W."/>
            <person name="Walsh T.K."/>
            <person name="Worley K.C."/>
            <person name="Wu D."/>
            <person name="Wu W."/>
            <person name="Wu Y.Q."/>
            <person name="Zhang X."/>
            <person name="Zou Z."/>
            <person name="Zucker H."/>
            <person name="Briscoe A.D."/>
            <person name="Burmester T."/>
            <person name="Clem R.J."/>
            <person name="Feyereisen R."/>
            <person name="Grimmelikhuijzen C.J.P."/>
            <person name="Hamodrakas S.J."/>
            <person name="Hansson B.S."/>
            <person name="Huguet E."/>
            <person name="Jermiin L.S."/>
            <person name="Lan Q."/>
            <person name="Lehman H.K."/>
            <person name="Lorenzen M."/>
            <person name="Merzendorfer H."/>
            <person name="Michalopoulos I."/>
            <person name="Morton D.B."/>
            <person name="Muthukrishnan S."/>
            <person name="Oakeshott J.G."/>
            <person name="Palmer W."/>
            <person name="Park Y."/>
            <person name="Passarelli A.L."/>
            <person name="Rozas J."/>
            <person name="Schwartz L.M."/>
            <person name="Smith W."/>
            <person name="Southgate A."/>
            <person name="Vilcinskas A."/>
            <person name="Vogt R."/>
            <person name="Wang P."/>
            <person name="Werren J."/>
            <person name="Yu X.Q."/>
            <person name="Zhou J.J."/>
            <person name="Brown S.J."/>
            <person name="Scherer S.E."/>
            <person name="Richards S."/>
            <person name="Blissard G.W."/>
        </authorList>
    </citation>
    <scope>NUCLEOTIDE SEQUENCE</scope>
</reference>
<evidence type="ECO:0000313" key="4">
    <source>
        <dbReference type="Proteomes" id="UP000791440"/>
    </source>
</evidence>
<protein>
    <submittedName>
        <fullName evidence="3">Uncharacterized protein</fullName>
    </submittedName>
</protein>
<feature type="coiled-coil region" evidence="1">
    <location>
        <begin position="239"/>
        <end position="273"/>
    </location>
</feature>
<feature type="chain" id="PRO_5038124294" evidence="2">
    <location>
        <begin position="22"/>
        <end position="475"/>
    </location>
</feature>
<evidence type="ECO:0000256" key="2">
    <source>
        <dbReference type="SAM" id="SignalP"/>
    </source>
</evidence>
<evidence type="ECO:0000313" key="3">
    <source>
        <dbReference type="EMBL" id="KAG6448648.1"/>
    </source>
</evidence>
<evidence type="ECO:0000256" key="1">
    <source>
        <dbReference type="SAM" id="Coils"/>
    </source>
</evidence>
<comment type="caution">
    <text evidence="3">The sequence shown here is derived from an EMBL/GenBank/DDBJ whole genome shotgun (WGS) entry which is preliminary data.</text>
</comment>
<sequence>MYIAFKWLVGLSLAMWVAVCCRDIMIKINKNAEQGSIARPFGLIFKNTTIPKEKILEHRNRFKHDSIAVLHCSMFLAGALAVTIFNRKTEIILFAKSRIRKVNLAVFLNKVRLSLNETAIGISVSILKYYQILGNIGRILSTKLINALITLKQRKMELNTVNFILLKKLKELGEERKNLGQLLISAIHENKNIRMQYQLESLAKSRLMRHITQSQNQMKENRSRYVSFQQLYLVTHQENLFLKARVRKLTKEKEEVQKNLMELMNEIYKSKNTELKAYCSRFIVSSRDNLLNSDVKSEIQKFLQNSRRPRNTRSRWEMSDEPEILVNSTRSWPRCNDTRVTEIHGDESVVPIVSDAPKLKGLPGECVWTVKDKDGIIEKLYEYDYETDFDNGDTIRRIREYSVYYDKDCLLDFSNSRTTMPDDQTTTSEMNSQCYSRTSQRFLTGSEAFQKFLQANTEIVSSPRRSSQGPPFLCG</sequence>
<proteinExistence type="predicted"/>
<gene>
    <name evidence="3" type="ORF">O3G_MSEX005627</name>
</gene>
<organism evidence="3 4">
    <name type="scientific">Manduca sexta</name>
    <name type="common">Tobacco hawkmoth</name>
    <name type="synonym">Tobacco hornworm</name>
    <dbReference type="NCBI Taxonomy" id="7130"/>
    <lineage>
        <taxon>Eukaryota</taxon>
        <taxon>Metazoa</taxon>
        <taxon>Ecdysozoa</taxon>
        <taxon>Arthropoda</taxon>
        <taxon>Hexapoda</taxon>
        <taxon>Insecta</taxon>
        <taxon>Pterygota</taxon>
        <taxon>Neoptera</taxon>
        <taxon>Endopterygota</taxon>
        <taxon>Lepidoptera</taxon>
        <taxon>Glossata</taxon>
        <taxon>Ditrysia</taxon>
        <taxon>Bombycoidea</taxon>
        <taxon>Sphingidae</taxon>
        <taxon>Sphinginae</taxon>
        <taxon>Sphingini</taxon>
        <taxon>Manduca</taxon>
    </lineage>
</organism>
<keyword evidence="1" id="KW-0175">Coiled coil</keyword>
<keyword evidence="4" id="KW-1185">Reference proteome</keyword>
<dbReference type="Proteomes" id="UP000791440">
    <property type="component" value="Unassembled WGS sequence"/>
</dbReference>
<keyword evidence="2" id="KW-0732">Signal</keyword>
<name>A0A921YZB2_MANSE</name>
<dbReference type="EMBL" id="JH668360">
    <property type="protein sequence ID" value="KAG6448648.1"/>
    <property type="molecule type" value="Genomic_DNA"/>
</dbReference>
<dbReference type="AlphaFoldDB" id="A0A921YZB2"/>
<accession>A0A921YZB2</accession>